<evidence type="ECO:0000313" key="2">
    <source>
        <dbReference type="Proteomes" id="UP001175228"/>
    </source>
</evidence>
<proteinExistence type="predicted"/>
<sequence>MFGPLSNLVDKADHCAVDNQPAEPGDDEDVNQDRLYISFHAMLHLVPDLKKKLIDPDMEPEELNTFLAEGDITRRLLSSVLFNWDDEKKGDPNNLETDFLHSKLLLKTWAAIFTSLSSTECIYDENEAPDLNLQPAKKCKGANKKATKSNITSLCHLDGQVTPRTIAYAAVLLHFNLTDASTWQEEYCGFSYEGLWNFVVDYFEGPADVESKAANKLLEWWIKHVFPNSVKGPEAKVTIANSRKLLLAQHQAHVQQPQ</sequence>
<dbReference type="InterPro" id="IPR046521">
    <property type="entry name" value="DUF6698"/>
</dbReference>
<name>A0AA39V279_9AGAR</name>
<protein>
    <submittedName>
        <fullName evidence="1">Uncharacterized protein</fullName>
    </submittedName>
</protein>
<reference evidence="1" key="1">
    <citation type="submission" date="2023-06" db="EMBL/GenBank/DDBJ databases">
        <authorList>
            <consortium name="Lawrence Berkeley National Laboratory"/>
            <person name="Ahrendt S."/>
            <person name="Sahu N."/>
            <person name="Indic B."/>
            <person name="Wong-Bajracharya J."/>
            <person name="Merenyi Z."/>
            <person name="Ke H.-M."/>
            <person name="Monk M."/>
            <person name="Kocsube S."/>
            <person name="Drula E."/>
            <person name="Lipzen A."/>
            <person name="Balint B."/>
            <person name="Henrissat B."/>
            <person name="Andreopoulos B."/>
            <person name="Martin F.M."/>
            <person name="Harder C.B."/>
            <person name="Rigling D."/>
            <person name="Ford K.L."/>
            <person name="Foster G.D."/>
            <person name="Pangilinan J."/>
            <person name="Papanicolaou A."/>
            <person name="Barry K."/>
            <person name="LaButti K."/>
            <person name="Viragh M."/>
            <person name="Koriabine M."/>
            <person name="Yan M."/>
            <person name="Riley R."/>
            <person name="Champramary S."/>
            <person name="Plett K.L."/>
            <person name="Tsai I.J."/>
            <person name="Slot J."/>
            <person name="Sipos G."/>
            <person name="Plett J."/>
            <person name="Nagy L.G."/>
            <person name="Grigoriev I.V."/>
        </authorList>
    </citation>
    <scope>NUCLEOTIDE SEQUENCE</scope>
    <source>
        <strain evidence="1">HWK02</strain>
    </source>
</reference>
<evidence type="ECO:0000313" key="1">
    <source>
        <dbReference type="EMBL" id="KAK0502620.1"/>
    </source>
</evidence>
<dbReference type="EMBL" id="JAUEPU010000005">
    <property type="protein sequence ID" value="KAK0502620.1"/>
    <property type="molecule type" value="Genomic_DNA"/>
</dbReference>
<keyword evidence="2" id="KW-1185">Reference proteome</keyword>
<gene>
    <name evidence="1" type="ORF">EDD18DRAFT_1101015</name>
</gene>
<comment type="caution">
    <text evidence="1">The sequence shown here is derived from an EMBL/GenBank/DDBJ whole genome shotgun (WGS) entry which is preliminary data.</text>
</comment>
<organism evidence="1 2">
    <name type="scientific">Armillaria luteobubalina</name>
    <dbReference type="NCBI Taxonomy" id="153913"/>
    <lineage>
        <taxon>Eukaryota</taxon>
        <taxon>Fungi</taxon>
        <taxon>Dikarya</taxon>
        <taxon>Basidiomycota</taxon>
        <taxon>Agaricomycotina</taxon>
        <taxon>Agaricomycetes</taxon>
        <taxon>Agaricomycetidae</taxon>
        <taxon>Agaricales</taxon>
        <taxon>Marasmiineae</taxon>
        <taxon>Physalacriaceae</taxon>
        <taxon>Armillaria</taxon>
    </lineage>
</organism>
<dbReference type="AlphaFoldDB" id="A0AA39V279"/>
<dbReference type="Proteomes" id="UP001175228">
    <property type="component" value="Unassembled WGS sequence"/>
</dbReference>
<dbReference type="Pfam" id="PF20414">
    <property type="entry name" value="DUF6698"/>
    <property type="match status" value="1"/>
</dbReference>
<accession>A0AA39V279</accession>